<evidence type="ECO:0000256" key="4">
    <source>
        <dbReference type="ARBA" id="ARBA00022496"/>
    </source>
</evidence>
<evidence type="ECO:0000313" key="14">
    <source>
        <dbReference type="EMBL" id="QRR04053.1"/>
    </source>
</evidence>
<gene>
    <name evidence="14" type="ORF">HWI92_04810</name>
</gene>
<dbReference type="Pfam" id="PF00593">
    <property type="entry name" value="TonB_dep_Rec_b-barrel"/>
    <property type="match status" value="1"/>
</dbReference>
<dbReference type="InterPro" id="IPR023996">
    <property type="entry name" value="TonB-dep_OMP_SusC/RagA"/>
</dbReference>
<keyword evidence="12" id="KW-0732">Signal</keyword>
<accession>A0ABX7IG25</accession>
<evidence type="ECO:0000256" key="11">
    <source>
        <dbReference type="RuleBase" id="RU003357"/>
    </source>
</evidence>
<keyword evidence="5 10" id="KW-0812">Transmembrane</keyword>
<dbReference type="Pfam" id="PF13715">
    <property type="entry name" value="CarbopepD_reg_2"/>
    <property type="match status" value="1"/>
</dbReference>
<dbReference type="NCBIfam" id="TIGR04057">
    <property type="entry name" value="SusC_RagA_signa"/>
    <property type="match status" value="1"/>
</dbReference>
<keyword evidence="2 10" id="KW-0813">Transport</keyword>
<evidence type="ECO:0000256" key="7">
    <source>
        <dbReference type="ARBA" id="ARBA00023077"/>
    </source>
</evidence>
<reference evidence="14 15" key="1">
    <citation type="submission" date="2020-06" db="EMBL/GenBank/DDBJ databases">
        <title>Dyadobacter sandarakinus sp. nov., isolated from the soil of the Arctic Yellow River Station.</title>
        <authorList>
            <person name="Zhang Y."/>
            <person name="Peng F."/>
        </authorList>
    </citation>
    <scope>NUCLEOTIDE SEQUENCE [LARGE SCALE GENOMIC DNA]</scope>
    <source>
        <strain evidence="14 15">Q3-56</strain>
    </source>
</reference>
<dbReference type="Pfam" id="PF07715">
    <property type="entry name" value="Plug"/>
    <property type="match status" value="1"/>
</dbReference>
<evidence type="ECO:0000256" key="10">
    <source>
        <dbReference type="PROSITE-ProRule" id="PRU01360"/>
    </source>
</evidence>
<keyword evidence="4" id="KW-0406">Ion transport</keyword>
<dbReference type="Gene3D" id="2.40.170.20">
    <property type="entry name" value="TonB-dependent receptor, beta-barrel domain"/>
    <property type="match status" value="1"/>
</dbReference>
<dbReference type="Gene3D" id="2.170.130.10">
    <property type="entry name" value="TonB-dependent receptor, plug domain"/>
    <property type="match status" value="1"/>
</dbReference>
<feature type="signal peptide" evidence="12">
    <location>
        <begin position="1"/>
        <end position="18"/>
    </location>
</feature>
<evidence type="ECO:0000256" key="9">
    <source>
        <dbReference type="ARBA" id="ARBA00023237"/>
    </source>
</evidence>
<keyword evidence="14" id="KW-0675">Receptor</keyword>
<dbReference type="PROSITE" id="PS52016">
    <property type="entry name" value="TONB_DEPENDENT_REC_3"/>
    <property type="match status" value="1"/>
</dbReference>
<organism evidence="14 15">
    <name type="scientific">Dyadobacter sandarakinus</name>
    <dbReference type="NCBI Taxonomy" id="2747268"/>
    <lineage>
        <taxon>Bacteria</taxon>
        <taxon>Pseudomonadati</taxon>
        <taxon>Bacteroidota</taxon>
        <taxon>Cytophagia</taxon>
        <taxon>Cytophagales</taxon>
        <taxon>Spirosomataceae</taxon>
        <taxon>Dyadobacter</taxon>
    </lineage>
</organism>
<feature type="chain" id="PRO_5047466998" evidence="12">
    <location>
        <begin position="19"/>
        <end position="1111"/>
    </location>
</feature>
<dbReference type="SMART" id="SM00965">
    <property type="entry name" value="STN"/>
    <property type="match status" value="1"/>
</dbReference>
<dbReference type="InterPro" id="IPR036942">
    <property type="entry name" value="Beta-barrel_TonB_sf"/>
</dbReference>
<dbReference type="InterPro" id="IPR011662">
    <property type="entry name" value="Secretin/TonB_short_N"/>
</dbReference>
<dbReference type="Pfam" id="PF07660">
    <property type="entry name" value="STN"/>
    <property type="match status" value="1"/>
</dbReference>
<dbReference type="InterPro" id="IPR000531">
    <property type="entry name" value="Beta-barrel_TonB"/>
</dbReference>
<evidence type="ECO:0000256" key="12">
    <source>
        <dbReference type="SAM" id="SignalP"/>
    </source>
</evidence>
<protein>
    <submittedName>
        <fullName evidence="14">TonB-dependent receptor</fullName>
    </submittedName>
</protein>
<keyword evidence="3 10" id="KW-1134">Transmembrane beta strand</keyword>
<dbReference type="Proteomes" id="UP000612680">
    <property type="component" value="Chromosome"/>
</dbReference>
<sequence>MCFLHLLLIFSFFHLASAGDVWSQELLGKKVTIRVENEEMRTLLKRIQKQTSVRFAFSSRLIQSEKKVSLSAQDKPLSEVLDELLLPRGLMYEVKGKSVVIKPAERTGAIEGATSKAALSQPVLAEIAIRGKVTDAQTSEPLPGVNILLKGTQTGTSTDKDGRYQIRVPENHTTLMFSFVGYTSLETVAGRQTEINVALKTDHKALEEVLVVGYGTVKKSDVTGSLSSVRSEDITAYPALSAIQALQGRAAGVQIQANNGEPGSSFKVRVRGSSSINANSEPLYVVDGLVGGAMPPPEDIESVEILKDASATSIYGSRGSNGVMMITTKKGVPGKTTIAYNTSYSSQKEIRRLDLLNATQFLDYVREVRPDIESGGYDTNWQDMILRTGSIQNHQLSLTGGNDAVRYYISGSLYNQKGIIINSDYKRFSITSNIDIQATKRLKVGLNLFAQRVKRNQSKTQEESAALTPGVIAAAYKFAPDQPIRDSSGQFTISRVDVPIDNPYAIATQLQNESLADLMQGNVLAEYTLLPSVKLRATLGASTNSGRIGNYIPSTLNDGRNVGGSATVAGLKSTLMLNEDYLLYQKKLGENHDLSAMAGFSYQTSSVENWSATGQSFLTDVVSFWDLGGSSVWQSPTSSLTQWQLASLYARLTYSLADRYLFTANFRRDGSSNFSKNHKWANFPSAAIAWKMSSEPFMKDMHVISQWKWRASYGLTGNQAISPYQTLARFSNVYTVINGVAVNGIRPTSVANEDLTWETTKQFNIGADISFFRNRINLVADYYRRVTYDLLFAVQLPRYSGYVDQLQNVGSVENKGFEVSLNSRNLDGAFKWGTELNLSLNRNKVLQLPGGDDILYNSAPGHMVGIGQSQILREGAPVGSFYGWIYDGVYQENDQFLPGAGFEKTAGGEKFRDVNGTKDASGKLTGKPDGILNSDDRQIIGNPHPKYTLGFNNDFRWKGFDLNAFFQVSQGNDLLSYTLMELNLLSAINNATTEALDRWTPTHTNTSVPKASAGRSRRVSTRWVYDGSFIRLKNMAIGYNLPRPALEKLRLSKFRIYASAQNILTFTHYKGYDPEVNYSSEGNTQVNRNLGLDYASYPNAKSYTVGLSIGF</sequence>
<evidence type="ECO:0000256" key="8">
    <source>
        <dbReference type="ARBA" id="ARBA00023136"/>
    </source>
</evidence>
<name>A0ABX7IG25_9BACT</name>
<dbReference type="InterPro" id="IPR039426">
    <property type="entry name" value="TonB-dep_rcpt-like"/>
</dbReference>
<evidence type="ECO:0000256" key="2">
    <source>
        <dbReference type="ARBA" id="ARBA00022448"/>
    </source>
</evidence>
<keyword evidence="9 10" id="KW-0998">Cell outer membrane</keyword>
<feature type="domain" description="Secretin/TonB short N-terminal" evidence="13">
    <location>
        <begin position="53"/>
        <end position="104"/>
    </location>
</feature>
<keyword evidence="4" id="KW-0410">Iron transport</keyword>
<dbReference type="NCBIfam" id="TIGR04056">
    <property type="entry name" value="OMP_RagA_SusC"/>
    <property type="match status" value="1"/>
</dbReference>
<evidence type="ECO:0000313" key="15">
    <source>
        <dbReference type="Proteomes" id="UP000612680"/>
    </source>
</evidence>
<dbReference type="Gene3D" id="2.60.40.1120">
    <property type="entry name" value="Carboxypeptidase-like, regulatory domain"/>
    <property type="match status" value="1"/>
</dbReference>
<evidence type="ECO:0000256" key="3">
    <source>
        <dbReference type="ARBA" id="ARBA00022452"/>
    </source>
</evidence>
<proteinExistence type="inferred from homology"/>
<comment type="similarity">
    <text evidence="10 11">Belongs to the TonB-dependent receptor family.</text>
</comment>
<evidence type="ECO:0000256" key="5">
    <source>
        <dbReference type="ARBA" id="ARBA00022692"/>
    </source>
</evidence>
<evidence type="ECO:0000256" key="6">
    <source>
        <dbReference type="ARBA" id="ARBA00023004"/>
    </source>
</evidence>
<evidence type="ECO:0000259" key="13">
    <source>
        <dbReference type="SMART" id="SM00965"/>
    </source>
</evidence>
<dbReference type="SUPFAM" id="SSF49464">
    <property type="entry name" value="Carboxypeptidase regulatory domain-like"/>
    <property type="match status" value="1"/>
</dbReference>
<dbReference type="InterPro" id="IPR023997">
    <property type="entry name" value="TonB-dep_OMP_SusC/RagA_CS"/>
</dbReference>
<dbReference type="InterPro" id="IPR008969">
    <property type="entry name" value="CarboxyPept-like_regulatory"/>
</dbReference>
<keyword evidence="6" id="KW-0408">Iron</keyword>
<evidence type="ECO:0000256" key="1">
    <source>
        <dbReference type="ARBA" id="ARBA00004571"/>
    </source>
</evidence>
<keyword evidence="8 10" id="KW-0472">Membrane</keyword>
<dbReference type="SUPFAM" id="SSF56935">
    <property type="entry name" value="Porins"/>
    <property type="match status" value="1"/>
</dbReference>
<keyword evidence="7 11" id="KW-0798">TonB box</keyword>
<comment type="subcellular location">
    <subcellularLocation>
        <location evidence="1 10">Cell outer membrane</location>
        <topology evidence="1 10">Multi-pass membrane protein</topology>
    </subcellularLocation>
</comment>
<keyword evidence="15" id="KW-1185">Reference proteome</keyword>
<dbReference type="InterPro" id="IPR012910">
    <property type="entry name" value="Plug_dom"/>
</dbReference>
<dbReference type="EMBL" id="CP056775">
    <property type="protein sequence ID" value="QRR04053.1"/>
    <property type="molecule type" value="Genomic_DNA"/>
</dbReference>
<dbReference type="InterPro" id="IPR037066">
    <property type="entry name" value="Plug_dom_sf"/>
</dbReference>